<evidence type="ECO:0000313" key="2">
    <source>
        <dbReference type="Proteomes" id="UP001177021"/>
    </source>
</evidence>
<comment type="caution">
    <text evidence="1">The sequence shown here is derived from an EMBL/GenBank/DDBJ whole genome shotgun (WGS) entry which is preliminary data.</text>
</comment>
<proteinExistence type="predicted"/>
<protein>
    <submittedName>
        <fullName evidence="1">Uncharacterized protein</fullName>
    </submittedName>
</protein>
<accession>A0ACB0L7M0</accession>
<sequence>MAILPGVSNYSPLALRKDNYSVENLKDFAKLTDTVEDEKDPFEKLKYSKVVAPPTPRVFCAIEKEDSLMTFTTTFIDFSQRDSSLLDFTLL</sequence>
<reference evidence="1" key="1">
    <citation type="submission" date="2023-10" db="EMBL/GenBank/DDBJ databases">
        <authorList>
            <person name="Rodriguez Cubillos JULIANA M."/>
            <person name="De Vega J."/>
        </authorList>
    </citation>
    <scope>NUCLEOTIDE SEQUENCE</scope>
</reference>
<dbReference type="EMBL" id="CASHSV030000409">
    <property type="protein sequence ID" value="CAJ2664441.1"/>
    <property type="molecule type" value="Genomic_DNA"/>
</dbReference>
<name>A0ACB0L7M0_TRIPR</name>
<organism evidence="1 2">
    <name type="scientific">Trifolium pratense</name>
    <name type="common">Red clover</name>
    <dbReference type="NCBI Taxonomy" id="57577"/>
    <lineage>
        <taxon>Eukaryota</taxon>
        <taxon>Viridiplantae</taxon>
        <taxon>Streptophyta</taxon>
        <taxon>Embryophyta</taxon>
        <taxon>Tracheophyta</taxon>
        <taxon>Spermatophyta</taxon>
        <taxon>Magnoliopsida</taxon>
        <taxon>eudicotyledons</taxon>
        <taxon>Gunneridae</taxon>
        <taxon>Pentapetalae</taxon>
        <taxon>rosids</taxon>
        <taxon>fabids</taxon>
        <taxon>Fabales</taxon>
        <taxon>Fabaceae</taxon>
        <taxon>Papilionoideae</taxon>
        <taxon>50 kb inversion clade</taxon>
        <taxon>NPAAA clade</taxon>
        <taxon>Hologalegina</taxon>
        <taxon>IRL clade</taxon>
        <taxon>Trifolieae</taxon>
        <taxon>Trifolium</taxon>
    </lineage>
</organism>
<dbReference type="Proteomes" id="UP001177021">
    <property type="component" value="Unassembled WGS sequence"/>
</dbReference>
<keyword evidence="2" id="KW-1185">Reference proteome</keyword>
<gene>
    <name evidence="1" type="ORF">MILVUS5_LOCUS29651</name>
</gene>
<evidence type="ECO:0000313" key="1">
    <source>
        <dbReference type="EMBL" id="CAJ2664441.1"/>
    </source>
</evidence>